<dbReference type="GO" id="GO:0016301">
    <property type="term" value="F:kinase activity"/>
    <property type="evidence" value="ECO:0007669"/>
    <property type="project" value="UniProtKB-KW"/>
</dbReference>
<keyword evidence="11 15" id="KW-0448">Lipopolysaccharide biosynthesis</keyword>
<keyword evidence="12 15" id="KW-0472">Membrane</keyword>
<gene>
    <name evidence="15" type="primary">kdkA</name>
    <name evidence="16" type="ORF">E5Q11_15270</name>
</gene>
<keyword evidence="9 15" id="KW-0418">Kinase</keyword>
<dbReference type="GO" id="GO:0005524">
    <property type="term" value="F:ATP binding"/>
    <property type="evidence" value="ECO:0007669"/>
    <property type="project" value="UniProtKB-UniRule"/>
</dbReference>
<evidence type="ECO:0000256" key="7">
    <source>
        <dbReference type="ARBA" id="ARBA00022679"/>
    </source>
</evidence>
<evidence type="ECO:0000313" key="17">
    <source>
        <dbReference type="Proteomes" id="UP000298325"/>
    </source>
</evidence>
<dbReference type="InterPro" id="IPR011009">
    <property type="entry name" value="Kinase-like_dom_sf"/>
</dbReference>
<evidence type="ECO:0000256" key="5">
    <source>
        <dbReference type="ARBA" id="ARBA00022475"/>
    </source>
</evidence>
<dbReference type="GO" id="GO:0016773">
    <property type="term" value="F:phosphotransferase activity, alcohol group as acceptor"/>
    <property type="evidence" value="ECO:0007669"/>
    <property type="project" value="UniProtKB-UniRule"/>
</dbReference>
<keyword evidence="10 15" id="KW-0067">ATP-binding</keyword>
<comment type="catalytic activity">
    <reaction evidence="14 15">
        <text>an alpha-Kdo-(2-&gt;6)-lipid IVA + ATP = a 4-O-phospho-alpha-Kdo-(2-&gt;6)-lipid IVA + ADP + H(+)</text>
        <dbReference type="Rhea" id="RHEA:74271"/>
        <dbReference type="ChEBI" id="CHEBI:15378"/>
        <dbReference type="ChEBI" id="CHEBI:30616"/>
        <dbReference type="ChEBI" id="CHEBI:176428"/>
        <dbReference type="ChEBI" id="CHEBI:193140"/>
        <dbReference type="ChEBI" id="CHEBI:456216"/>
        <dbReference type="EC" id="2.7.1.166"/>
    </reaction>
</comment>
<evidence type="ECO:0000256" key="3">
    <source>
        <dbReference type="ARBA" id="ARBA00010327"/>
    </source>
</evidence>
<evidence type="ECO:0000256" key="14">
    <source>
        <dbReference type="ARBA" id="ARBA00034417"/>
    </source>
</evidence>
<dbReference type="EC" id="2.7.1.166" evidence="4 15"/>
<dbReference type="OrthoDB" id="6854449at2"/>
<evidence type="ECO:0000256" key="11">
    <source>
        <dbReference type="ARBA" id="ARBA00022985"/>
    </source>
</evidence>
<dbReference type="EMBL" id="SRPF01000005">
    <property type="protein sequence ID" value="TGN38525.1"/>
    <property type="molecule type" value="Genomic_DNA"/>
</dbReference>
<comment type="similarity">
    <text evidence="3 15">Belongs to the protein kinase superfamily. KdkA/RfaP family.</text>
</comment>
<evidence type="ECO:0000256" key="8">
    <source>
        <dbReference type="ARBA" id="ARBA00022741"/>
    </source>
</evidence>
<sequence>MLIVNPAYKAVTERWFDPDFWGAAAQPVDTGGRGGAWFIETDDGAMVLRHYLRGGLIAYFSERSYFYSGAERTRSANEFRLLLRLFEAGLPVPEPIAAWSGRHLGLWYRAAIIVRRIEGAVPMPNAPALEDAALWERVGRMIRRFHDFGLDHIDLNCDNILIAGDRAFLIDLDRCQVKADGSTWKTSNLNRLWRSVEKRMETLTKRQKLGLWQSLLVGYNSDPHNV</sequence>
<dbReference type="RefSeq" id="WP_135804325.1">
    <property type="nucleotide sequence ID" value="NZ_SRPF01000005.1"/>
</dbReference>
<dbReference type="Pfam" id="PF06293">
    <property type="entry name" value="Kdo"/>
    <property type="match status" value="1"/>
</dbReference>
<evidence type="ECO:0000256" key="13">
    <source>
        <dbReference type="ARBA" id="ARBA00029511"/>
    </source>
</evidence>
<evidence type="ECO:0000256" key="4">
    <source>
        <dbReference type="ARBA" id="ARBA00011988"/>
    </source>
</evidence>
<dbReference type="SUPFAM" id="SSF56112">
    <property type="entry name" value="Protein kinase-like (PK-like)"/>
    <property type="match status" value="1"/>
</dbReference>
<evidence type="ECO:0000256" key="1">
    <source>
        <dbReference type="ARBA" id="ARBA00004515"/>
    </source>
</evidence>
<dbReference type="InterPro" id="IPR022826">
    <property type="entry name" value="KDO_kinase"/>
</dbReference>
<comment type="caution">
    <text evidence="16">The sequence shown here is derived from an EMBL/GenBank/DDBJ whole genome shotgun (WGS) entry which is preliminary data.</text>
</comment>
<proteinExistence type="inferred from homology"/>
<protein>
    <recommendedName>
        <fullName evidence="13 15">3-deoxy-D-manno-octulosonic acid kinase</fullName>
        <shortName evidence="15">Kdo kinase</shortName>
        <ecNumber evidence="4 15">2.7.1.166</ecNumber>
    </recommendedName>
</protein>
<comment type="pathway">
    <text evidence="2 15">Bacterial outer membrane biogenesis; LPS core biosynthesis.</text>
</comment>
<dbReference type="NCBIfam" id="NF002475">
    <property type="entry name" value="PRK01723.1"/>
    <property type="match status" value="1"/>
</dbReference>
<comment type="function">
    <text evidence="15">Catalyzes the ATP-dependent phosphorylation of the 3-deoxy-D-manno-octulosonic acid (Kdo) residue in Kdo-lipid IV(A) at the 4-OH position.</text>
</comment>
<dbReference type="Proteomes" id="UP000298325">
    <property type="component" value="Unassembled WGS sequence"/>
</dbReference>
<accession>A0A4Z1C778</accession>
<evidence type="ECO:0000313" key="16">
    <source>
        <dbReference type="EMBL" id="TGN38525.1"/>
    </source>
</evidence>
<evidence type="ECO:0000256" key="15">
    <source>
        <dbReference type="HAMAP-Rule" id="MF_00521"/>
    </source>
</evidence>
<comment type="subcellular location">
    <subcellularLocation>
        <location evidence="1 15">Cell inner membrane</location>
        <topology evidence="1 15">Peripheral membrane protein</topology>
        <orientation evidence="1 15">Cytoplasmic side</orientation>
    </subcellularLocation>
</comment>
<evidence type="ECO:0000256" key="9">
    <source>
        <dbReference type="ARBA" id="ARBA00022777"/>
    </source>
</evidence>
<keyword evidence="5 15" id="KW-1003">Cell membrane</keyword>
<evidence type="ECO:0000256" key="12">
    <source>
        <dbReference type="ARBA" id="ARBA00023136"/>
    </source>
</evidence>
<evidence type="ECO:0000256" key="10">
    <source>
        <dbReference type="ARBA" id="ARBA00022840"/>
    </source>
</evidence>
<dbReference type="GO" id="GO:0005886">
    <property type="term" value="C:plasma membrane"/>
    <property type="evidence" value="ECO:0007669"/>
    <property type="project" value="UniProtKB-SubCell"/>
</dbReference>
<keyword evidence="7 15" id="KW-0808">Transferase</keyword>
<keyword evidence="17" id="KW-1185">Reference proteome</keyword>
<evidence type="ECO:0000256" key="6">
    <source>
        <dbReference type="ARBA" id="ARBA00022519"/>
    </source>
</evidence>
<dbReference type="HAMAP" id="MF_00521">
    <property type="entry name" value="KDO_kinase"/>
    <property type="match status" value="1"/>
</dbReference>
<dbReference type="AlphaFoldDB" id="A0A4Z1C778"/>
<dbReference type="GO" id="GO:0009244">
    <property type="term" value="P:lipopolysaccharide core region biosynthetic process"/>
    <property type="evidence" value="ECO:0007669"/>
    <property type="project" value="UniProtKB-UniRule"/>
</dbReference>
<name>A0A4Z1C778_9GAMM</name>
<dbReference type="Gene3D" id="1.10.510.10">
    <property type="entry name" value="Transferase(Phosphotransferase) domain 1"/>
    <property type="match status" value="1"/>
</dbReference>
<keyword evidence="8 15" id="KW-0547">Nucleotide-binding</keyword>
<keyword evidence="6 15" id="KW-0997">Cell inner membrane</keyword>
<dbReference type="UniPathway" id="UPA00958"/>
<feature type="active site" evidence="15">
    <location>
        <position position="154"/>
    </location>
</feature>
<evidence type="ECO:0000256" key="2">
    <source>
        <dbReference type="ARBA" id="ARBA00004713"/>
    </source>
</evidence>
<reference evidence="16 17" key="1">
    <citation type="submission" date="2019-04" db="EMBL/GenBank/DDBJ databases">
        <authorList>
            <person name="Park S."/>
            <person name="Yoon J.-H."/>
        </authorList>
    </citation>
    <scope>NUCLEOTIDE SEQUENCE [LARGE SCALE GENOMIC DNA]</scope>
    <source>
        <strain evidence="16 17">HJM-18</strain>
    </source>
</reference>
<organism evidence="16 17">
    <name type="scientific">Marinobacter confluentis</name>
    <dbReference type="NCBI Taxonomy" id="1697557"/>
    <lineage>
        <taxon>Bacteria</taxon>
        <taxon>Pseudomonadati</taxon>
        <taxon>Pseudomonadota</taxon>
        <taxon>Gammaproteobacteria</taxon>
        <taxon>Pseudomonadales</taxon>
        <taxon>Marinobacteraceae</taxon>
        <taxon>Marinobacter</taxon>
    </lineage>
</organism>